<organism evidence="2 3">
    <name type="scientific">Saccharopolyspora erythraea</name>
    <name type="common">Streptomyces erythraeus</name>
    <dbReference type="NCBI Taxonomy" id="1836"/>
    <lineage>
        <taxon>Bacteria</taxon>
        <taxon>Bacillati</taxon>
        <taxon>Actinomycetota</taxon>
        <taxon>Actinomycetes</taxon>
        <taxon>Pseudonocardiales</taxon>
        <taxon>Pseudonocardiaceae</taxon>
        <taxon>Saccharopolyspora</taxon>
    </lineage>
</organism>
<dbReference type="Proteomes" id="UP001500729">
    <property type="component" value="Unassembled WGS sequence"/>
</dbReference>
<evidence type="ECO:0008006" key="4">
    <source>
        <dbReference type="Google" id="ProtNLM"/>
    </source>
</evidence>
<name>A0ABP3NKN3_SACER</name>
<feature type="region of interest" description="Disordered" evidence="1">
    <location>
        <begin position="45"/>
        <end position="66"/>
    </location>
</feature>
<dbReference type="RefSeq" id="WP_009947948.1">
    <property type="nucleotide sequence ID" value="NZ_BAAAGS010000042.1"/>
</dbReference>
<evidence type="ECO:0000313" key="3">
    <source>
        <dbReference type="Proteomes" id="UP001500729"/>
    </source>
</evidence>
<proteinExistence type="predicted"/>
<accession>A0ABP3NKN3</accession>
<comment type="caution">
    <text evidence="2">The sequence shown here is derived from an EMBL/GenBank/DDBJ whole genome shotgun (WGS) entry which is preliminary data.</text>
</comment>
<evidence type="ECO:0000313" key="2">
    <source>
        <dbReference type="EMBL" id="GAA0546807.1"/>
    </source>
</evidence>
<sequence>MDLLVLSFVAGFALATLIFWPMLQRAQRQPGDSAKRTTTACSATRLDHAAGAEPPKPDPVVVAGPGHDTDLEAEAVAEASVPERREPEPVEMPSLPTDLFAQRYQARFNRSRGRLERLRAQFNDQ</sequence>
<dbReference type="EMBL" id="BAAAGS010000042">
    <property type="protein sequence ID" value="GAA0546807.1"/>
    <property type="molecule type" value="Genomic_DNA"/>
</dbReference>
<evidence type="ECO:0000256" key="1">
    <source>
        <dbReference type="SAM" id="MobiDB-lite"/>
    </source>
</evidence>
<gene>
    <name evidence="2" type="ORF">GCM10009533_52020</name>
</gene>
<protein>
    <recommendedName>
        <fullName evidence="4">Secreted protein</fullName>
    </recommendedName>
</protein>
<keyword evidence="3" id="KW-1185">Reference proteome</keyword>
<reference evidence="3" key="1">
    <citation type="journal article" date="2019" name="Int. J. Syst. Evol. Microbiol.">
        <title>The Global Catalogue of Microorganisms (GCM) 10K type strain sequencing project: providing services to taxonomists for standard genome sequencing and annotation.</title>
        <authorList>
            <consortium name="The Broad Institute Genomics Platform"/>
            <consortium name="The Broad Institute Genome Sequencing Center for Infectious Disease"/>
            <person name="Wu L."/>
            <person name="Ma J."/>
        </authorList>
    </citation>
    <scope>NUCLEOTIDE SEQUENCE [LARGE SCALE GENOMIC DNA]</scope>
    <source>
        <strain evidence="3">JCM 10303</strain>
    </source>
</reference>